<evidence type="ECO:0000256" key="2">
    <source>
        <dbReference type="ARBA" id="ARBA00022737"/>
    </source>
</evidence>
<sequence>MGFTSHVGRLAAGMVLIWHLGLQGCDILEEIGLGLQSVFRVPFDSLDRGWEPFVMNGTQYVALASETLDSMLYELDAASFQEVQRLGGDIGNRVFDVEYFEIGGASYLALASSQGVESKICRWEGSQFVEYQIVPLQDHRIKVTDLEDFMIDGVSYLGAAMAESPSYVFKWNGAAFEEFQMKSFNMEGTKYLAIAAHEDAKYAVDLAVFYINDFLYLAVAEGVNFLALATSVQNNRPISRSKDGVPQWVTELTDNLNQYFRNSRRKRGETINSYDYPFFSSSAFQQTLELDFGGRGCNGGGGNGGGGSPEQEEPEDPWRSWRLLGQLTVPMEQPAMAEQRLELGLQHAMVQRGPDIMGLKQQRELESAHGWYLLQDAGLTAGERNMIYTALKGEFSMNRVAQELRNQWPEHEIKRHDQQHRASGFLGQVDEISDDEEDTNVSFQDQELSEEGQALLAEHEDQAAEALAVIQRAKKTLKEAAQHPHLEEVLSQRAFFIIGRTKYGNLQAEAVDVLEVAGQCDPLTCLDEHVRNVICNDNLMFSEAPSGMSSFEGIPAEERNEYVKLVARQLCSKQLALAAHAKGGGAIIAVSKPGGKRQRAVWHGKRVSAAAMRPPNPRHLASPTVLSLMECPAGQKIRCSKRDASCWFDQLQLPAAMQRWMGRPSVTARELCTVGGLLTWPMGFAWSSFVAQEFLLDTCSAAGLTERQILSSDVQTPTSCDVVFAAATDDVMIFSASGAGHSLKAAKQLDGVFEQRGIVRNSCKDVDDSLSAACVGVVLEDGTHLAVPPARFTNSYVFSSGTICYTAASWLSMIRCTYEFVRDETDTVVKTVPNLVLFELCAAVFLGIFWRQDLQRPFLPLLSATDASTEYGFGASIARVPVPMIRRLARVAEKQGAYVVMDGGFSPEAAAKRLGQLHKLDISLDDFTDIFSIKSKHEAHINVLEGEAFIIWLRWILRSRKRRCTRVVVLVDSAVWLGAAAKGRSSTQLNRLLRKAAALELAGGVQVHLILVPSAENPSDRPSRGVRLKTAKFSRGSCTAPWSSRQ</sequence>
<keyword evidence="3" id="KW-0175">Coiled coil</keyword>
<protein>
    <submittedName>
        <fullName evidence="6">Uncharacterized protein</fullName>
    </submittedName>
</protein>
<dbReference type="Pfam" id="PF03736">
    <property type="entry name" value="EPTP"/>
    <property type="match status" value="1"/>
</dbReference>
<evidence type="ECO:0000256" key="4">
    <source>
        <dbReference type="SAM" id="MobiDB-lite"/>
    </source>
</evidence>
<feature type="region of interest" description="Disordered" evidence="4">
    <location>
        <begin position="295"/>
        <end position="317"/>
    </location>
</feature>
<proteinExistence type="predicted"/>
<organism evidence="6 7">
    <name type="scientific">Symbiodinium microadriaticum</name>
    <name type="common">Dinoflagellate</name>
    <name type="synonym">Zooxanthella microadriatica</name>
    <dbReference type="NCBI Taxonomy" id="2951"/>
    <lineage>
        <taxon>Eukaryota</taxon>
        <taxon>Sar</taxon>
        <taxon>Alveolata</taxon>
        <taxon>Dinophyceae</taxon>
        <taxon>Suessiales</taxon>
        <taxon>Symbiodiniaceae</taxon>
        <taxon>Symbiodinium</taxon>
    </lineage>
</organism>
<feature type="compositionally biased region" description="Gly residues" evidence="4">
    <location>
        <begin position="295"/>
        <end position="308"/>
    </location>
</feature>
<feature type="chain" id="PRO_5012163853" evidence="5">
    <location>
        <begin position="25"/>
        <end position="1046"/>
    </location>
</feature>
<keyword evidence="1 5" id="KW-0732">Signal</keyword>
<accession>A0A1Q9CS81</accession>
<evidence type="ECO:0000256" key="1">
    <source>
        <dbReference type="ARBA" id="ARBA00022729"/>
    </source>
</evidence>
<name>A0A1Q9CS81_SYMMI</name>
<keyword evidence="2" id="KW-0677">Repeat</keyword>
<evidence type="ECO:0000313" key="7">
    <source>
        <dbReference type="Proteomes" id="UP000186817"/>
    </source>
</evidence>
<feature type="coiled-coil region" evidence="3">
    <location>
        <begin position="456"/>
        <end position="483"/>
    </location>
</feature>
<dbReference type="PROSITE" id="PS50912">
    <property type="entry name" value="EAR"/>
    <property type="match status" value="1"/>
</dbReference>
<dbReference type="EMBL" id="LSRX01000957">
    <property type="protein sequence ID" value="OLP85779.1"/>
    <property type="molecule type" value="Genomic_DNA"/>
</dbReference>
<reference evidence="6 7" key="1">
    <citation type="submission" date="2016-02" db="EMBL/GenBank/DDBJ databases">
        <title>Genome analysis of coral dinoflagellate symbionts highlights evolutionary adaptations to a symbiotic lifestyle.</title>
        <authorList>
            <person name="Aranda M."/>
            <person name="Li Y."/>
            <person name="Liew Y.J."/>
            <person name="Baumgarten S."/>
            <person name="Simakov O."/>
            <person name="Wilson M."/>
            <person name="Piel J."/>
            <person name="Ashoor H."/>
            <person name="Bougouffa S."/>
            <person name="Bajic V.B."/>
            <person name="Ryu T."/>
            <person name="Ravasi T."/>
            <person name="Bayer T."/>
            <person name="Micklem G."/>
            <person name="Kim H."/>
            <person name="Bhak J."/>
            <person name="Lajeunesse T.C."/>
            <person name="Voolstra C.R."/>
        </authorList>
    </citation>
    <scope>NUCLEOTIDE SEQUENCE [LARGE SCALE GENOMIC DNA]</scope>
    <source>
        <strain evidence="6 7">CCMP2467</strain>
    </source>
</reference>
<dbReference type="InterPro" id="IPR009039">
    <property type="entry name" value="EAR"/>
</dbReference>
<feature type="signal peptide" evidence="5">
    <location>
        <begin position="1"/>
        <end position="24"/>
    </location>
</feature>
<comment type="caution">
    <text evidence="6">The sequence shown here is derived from an EMBL/GenBank/DDBJ whole genome shotgun (WGS) entry which is preliminary data.</text>
</comment>
<dbReference type="InterPro" id="IPR005492">
    <property type="entry name" value="EPTP"/>
</dbReference>
<evidence type="ECO:0000256" key="3">
    <source>
        <dbReference type="SAM" id="Coils"/>
    </source>
</evidence>
<gene>
    <name evidence="6" type="ORF">AK812_SmicGene33194</name>
</gene>
<evidence type="ECO:0000256" key="5">
    <source>
        <dbReference type="SAM" id="SignalP"/>
    </source>
</evidence>
<evidence type="ECO:0000313" key="6">
    <source>
        <dbReference type="EMBL" id="OLP85779.1"/>
    </source>
</evidence>
<keyword evidence="7" id="KW-1185">Reference proteome</keyword>
<dbReference type="Proteomes" id="UP000186817">
    <property type="component" value="Unassembled WGS sequence"/>
</dbReference>
<dbReference type="OrthoDB" id="415616at2759"/>
<dbReference type="AlphaFoldDB" id="A0A1Q9CS81"/>